<reference evidence="2" key="1">
    <citation type="submission" date="2021-02" db="EMBL/GenBank/DDBJ databases">
        <authorList>
            <person name="Nowell W R."/>
        </authorList>
    </citation>
    <scope>NUCLEOTIDE SEQUENCE</scope>
</reference>
<comment type="caution">
    <text evidence="2">The sequence shown here is derived from an EMBL/GenBank/DDBJ whole genome shotgun (WGS) entry which is preliminary data.</text>
</comment>
<feature type="transmembrane region" description="Helical" evidence="1">
    <location>
        <begin position="269"/>
        <end position="293"/>
    </location>
</feature>
<feature type="transmembrane region" description="Helical" evidence="1">
    <location>
        <begin position="91"/>
        <end position="109"/>
    </location>
</feature>
<dbReference type="Gene3D" id="1.20.1250.20">
    <property type="entry name" value="MFS general substrate transporter like domains"/>
    <property type="match status" value="1"/>
</dbReference>
<gene>
    <name evidence="2" type="ORF">XAT740_LOCUS34987</name>
</gene>
<dbReference type="PANTHER" id="PTHR23516:SF23">
    <property type="entry name" value="MOLYBDATE-ANION TRANSPORTER"/>
    <property type="match status" value="1"/>
</dbReference>
<organism evidence="2 3">
    <name type="scientific">Adineta ricciae</name>
    <name type="common">Rotifer</name>
    <dbReference type="NCBI Taxonomy" id="249248"/>
    <lineage>
        <taxon>Eukaryota</taxon>
        <taxon>Metazoa</taxon>
        <taxon>Spiralia</taxon>
        <taxon>Gnathifera</taxon>
        <taxon>Rotifera</taxon>
        <taxon>Eurotatoria</taxon>
        <taxon>Bdelloidea</taxon>
        <taxon>Adinetida</taxon>
        <taxon>Adinetidae</taxon>
        <taxon>Adineta</taxon>
    </lineage>
</organism>
<feature type="transmembrane region" description="Helical" evidence="1">
    <location>
        <begin position="232"/>
        <end position="249"/>
    </location>
</feature>
<keyword evidence="1" id="KW-0812">Transmembrane</keyword>
<feature type="transmembrane region" description="Helical" evidence="1">
    <location>
        <begin position="159"/>
        <end position="177"/>
    </location>
</feature>
<evidence type="ECO:0000313" key="3">
    <source>
        <dbReference type="Proteomes" id="UP000663828"/>
    </source>
</evidence>
<dbReference type="GO" id="GO:0015098">
    <property type="term" value="F:molybdate ion transmembrane transporter activity"/>
    <property type="evidence" value="ECO:0007669"/>
    <property type="project" value="InterPro"/>
</dbReference>
<feature type="transmembrane region" description="Helical" evidence="1">
    <location>
        <begin position="28"/>
        <end position="47"/>
    </location>
</feature>
<feature type="transmembrane region" description="Helical" evidence="1">
    <location>
        <begin position="115"/>
        <end position="138"/>
    </location>
</feature>
<name>A0A815M0I3_ADIRI</name>
<dbReference type="GO" id="GO:0016020">
    <property type="term" value="C:membrane"/>
    <property type="evidence" value="ECO:0007669"/>
    <property type="project" value="InterPro"/>
</dbReference>
<feature type="transmembrane region" description="Helical" evidence="1">
    <location>
        <begin position="363"/>
        <end position="380"/>
    </location>
</feature>
<accession>A0A815M0I3</accession>
<feature type="transmembrane region" description="Helical" evidence="1">
    <location>
        <begin position="183"/>
        <end position="204"/>
    </location>
</feature>
<dbReference type="SUPFAM" id="SSF103473">
    <property type="entry name" value="MFS general substrate transporter"/>
    <property type="match status" value="1"/>
</dbReference>
<proteinExistence type="predicted"/>
<sequence>MTITASDSDDSICIKDSSPKCTLKRLQWTYLIGNFFMAAANHLPGAYRYAIYQSYGINRATIELFYVIYYGSALFLGTFVASLSDQIGRRFACVLFGVFYILYCFSFRFPYTNILALGTIPWGIASAIDQTVFEAWLITEHRKHSRDPVSLKYILRNTSLVKICASIGVALASQFLVQSFGYLAPFNAAILCLFVMMTFISCTWSENHGNKHMSSMTSLTLGFHALRDDYRIVLLGLCTSFYEATSYIYGIEWTPALQNAKSMIIYDPIPLGFCFAGQLLSRFIGTLAFGILARHFRTESFMIMIFFLAAFGLSVPIFFPDAQWPIMMGFCLYEFSFGVYRPASGLLRSEYIPDDIRATVMNYLRVPQLVLVLGILLSHFQLSIVFFLWVFMSSLAMICMILLNFATLSSEKVSAIQYKDVLSYEPIVQNENTILQIDVNSSGETSDGH</sequence>
<feature type="transmembrane region" description="Helical" evidence="1">
    <location>
        <begin position="300"/>
        <end position="319"/>
    </location>
</feature>
<dbReference type="Pfam" id="PF05631">
    <property type="entry name" value="MFS_5"/>
    <property type="match status" value="1"/>
</dbReference>
<dbReference type="InterPro" id="IPR036259">
    <property type="entry name" value="MFS_trans_sf"/>
</dbReference>
<dbReference type="Proteomes" id="UP000663828">
    <property type="component" value="Unassembled WGS sequence"/>
</dbReference>
<keyword evidence="3" id="KW-1185">Reference proteome</keyword>
<dbReference type="PANTHER" id="PTHR23516">
    <property type="entry name" value="SAM (S-ADENOSYL METHIONINE) TRANSPORTER"/>
    <property type="match status" value="1"/>
</dbReference>
<evidence type="ECO:0000256" key="1">
    <source>
        <dbReference type="SAM" id="Phobius"/>
    </source>
</evidence>
<keyword evidence="1" id="KW-1133">Transmembrane helix</keyword>
<keyword evidence="1" id="KW-0472">Membrane</keyword>
<dbReference type="EMBL" id="CAJNOR010003467">
    <property type="protein sequence ID" value="CAF1416935.1"/>
    <property type="molecule type" value="Genomic_DNA"/>
</dbReference>
<feature type="transmembrane region" description="Helical" evidence="1">
    <location>
        <begin position="67"/>
        <end position="84"/>
    </location>
</feature>
<evidence type="ECO:0000313" key="2">
    <source>
        <dbReference type="EMBL" id="CAF1416935.1"/>
    </source>
</evidence>
<dbReference type="InterPro" id="IPR008509">
    <property type="entry name" value="MOT2/MFSD5"/>
</dbReference>
<protein>
    <submittedName>
        <fullName evidence="2">Uncharacterized protein</fullName>
    </submittedName>
</protein>
<dbReference type="AlphaFoldDB" id="A0A815M0I3"/>